<dbReference type="EMBL" id="VSSQ01050664">
    <property type="protein sequence ID" value="MPN04745.1"/>
    <property type="molecule type" value="Genomic_DNA"/>
</dbReference>
<name>A0A645ERU8_9ZZZZ</name>
<proteinExistence type="predicted"/>
<sequence>MQGIKQHALRVIFAPGLPVKLVEQQQVTVKIAHQAQAARIFIQLFEYDFCGFKFAQQNLRSGDITPLALQEVVIGEFWFRRVAQPVGGRVFVAHHLPVNHPHLIGVGDPVAVIVTVAQQVFQTVEQAASVIKIAPRK</sequence>
<gene>
    <name evidence="1" type="ORF">SDC9_151992</name>
</gene>
<accession>A0A645ERU8</accession>
<reference evidence="1" key="1">
    <citation type="submission" date="2019-08" db="EMBL/GenBank/DDBJ databases">
        <authorList>
            <person name="Kucharzyk K."/>
            <person name="Murdoch R.W."/>
            <person name="Higgins S."/>
            <person name="Loffler F."/>
        </authorList>
    </citation>
    <scope>NUCLEOTIDE SEQUENCE</scope>
</reference>
<organism evidence="1">
    <name type="scientific">bioreactor metagenome</name>
    <dbReference type="NCBI Taxonomy" id="1076179"/>
    <lineage>
        <taxon>unclassified sequences</taxon>
        <taxon>metagenomes</taxon>
        <taxon>ecological metagenomes</taxon>
    </lineage>
</organism>
<evidence type="ECO:0000313" key="1">
    <source>
        <dbReference type="EMBL" id="MPN04745.1"/>
    </source>
</evidence>
<protein>
    <submittedName>
        <fullName evidence="1">Uncharacterized protein</fullName>
    </submittedName>
</protein>
<dbReference type="AlphaFoldDB" id="A0A645ERU8"/>
<comment type="caution">
    <text evidence="1">The sequence shown here is derived from an EMBL/GenBank/DDBJ whole genome shotgun (WGS) entry which is preliminary data.</text>
</comment>